<evidence type="ECO:0000259" key="1">
    <source>
        <dbReference type="Pfam" id="PF25559"/>
    </source>
</evidence>
<dbReference type="Proteomes" id="UP001501476">
    <property type="component" value="Unassembled WGS sequence"/>
</dbReference>
<proteinExistence type="predicted"/>
<gene>
    <name evidence="2" type="ORF">GCM10008964_11650</name>
</gene>
<organism evidence="2 3">
    <name type="scientific">Methylophaga marina</name>
    <dbReference type="NCBI Taxonomy" id="45495"/>
    <lineage>
        <taxon>Bacteria</taxon>
        <taxon>Pseudomonadati</taxon>
        <taxon>Pseudomonadota</taxon>
        <taxon>Gammaproteobacteria</taxon>
        <taxon>Thiotrichales</taxon>
        <taxon>Piscirickettsiaceae</taxon>
        <taxon>Methylophaga</taxon>
    </lineage>
</organism>
<feature type="domain" description="DUF7931" evidence="1">
    <location>
        <begin position="18"/>
        <end position="164"/>
    </location>
</feature>
<accession>A0ABP3D331</accession>
<dbReference type="RefSeq" id="WP_286304458.1">
    <property type="nucleotide sequence ID" value="NZ_AP027741.1"/>
</dbReference>
<name>A0ABP3D331_9GAMM</name>
<reference evidence="3" key="1">
    <citation type="journal article" date="2019" name="Int. J. Syst. Evol. Microbiol.">
        <title>The Global Catalogue of Microorganisms (GCM) 10K type strain sequencing project: providing services to taxonomists for standard genome sequencing and annotation.</title>
        <authorList>
            <consortium name="The Broad Institute Genomics Platform"/>
            <consortium name="The Broad Institute Genome Sequencing Center for Infectious Disease"/>
            <person name="Wu L."/>
            <person name="Ma J."/>
        </authorList>
    </citation>
    <scope>NUCLEOTIDE SEQUENCE [LARGE SCALE GENOMIC DNA]</scope>
    <source>
        <strain evidence="3">JCM 6886</strain>
    </source>
</reference>
<dbReference type="InterPro" id="IPR057691">
    <property type="entry name" value="DUF7931"/>
</dbReference>
<evidence type="ECO:0000313" key="2">
    <source>
        <dbReference type="EMBL" id="GAA0221832.1"/>
    </source>
</evidence>
<sequence>MIEAIPTDDTAIPFDSREYASQYTIELIESARQEICFFGPELDSVLFNNQMLIDKLITFINQSQRCTVRLLVHNTRQSTAQRHLLIPLAQRLSSKIQIHIADRQDQKLRHMSLLVDKKAFLYCPNANRYEGVVDFDATGQVSNRKKDFDDMWARSEFDLNTRRLQL</sequence>
<comment type="caution">
    <text evidence="2">The sequence shown here is derived from an EMBL/GenBank/DDBJ whole genome shotgun (WGS) entry which is preliminary data.</text>
</comment>
<protein>
    <recommendedName>
        <fullName evidence="1">DUF7931 domain-containing protein</fullName>
    </recommendedName>
</protein>
<keyword evidence="3" id="KW-1185">Reference proteome</keyword>
<evidence type="ECO:0000313" key="3">
    <source>
        <dbReference type="Proteomes" id="UP001501476"/>
    </source>
</evidence>
<dbReference type="EMBL" id="BAAADG010000004">
    <property type="protein sequence ID" value="GAA0221832.1"/>
    <property type="molecule type" value="Genomic_DNA"/>
</dbReference>
<dbReference type="Pfam" id="PF25559">
    <property type="entry name" value="DUF7931"/>
    <property type="match status" value="1"/>
</dbReference>